<reference evidence="1" key="1">
    <citation type="submission" date="2023-05" db="EMBL/GenBank/DDBJ databases">
        <authorList>
            <person name="Huff M."/>
        </authorList>
    </citation>
    <scope>NUCLEOTIDE SEQUENCE</scope>
</reference>
<gene>
    <name evidence="1" type="ORF">FPE_LOCUS25198</name>
</gene>
<accession>A0AAD1ZYA2</accession>
<evidence type="ECO:0000313" key="2">
    <source>
        <dbReference type="Proteomes" id="UP000834106"/>
    </source>
</evidence>
<protein>
    <submittedName>
        <fullName evidence="1">Uncharacterized protein</fullName>
    </submittedName>
</protein>
<dbReference type="EMBL" id="OU503050">
    <property type="protein sequence ID" value="CAI9777768.1"/>
    <property type="molecule type" value="Genomic_DNA"/>
</dbReference>
<dbReference type="Proteomes" id="UP000834106">
    <property type="component" value="Chromosome 15"/>
</dbReference>
<keyword evidence="2" id="KW-1185">Reference proteome</keyword>
<dbReference type="AlphaFoldDB" id="A0AAD1ZYA2"/>
<name>A0AAD1ZYA2_9LAMI</name>
<evidence type="ECO:0000313" key="1">
    <source>
        <dbReference type="EMBL" id="CAI9777768.1"/>
    </source>
</evidence>
<proteinExistence type="predicted"/>
<organism evidence="1 2">
    <name type="scientific">Fraxinus pennsylvanica</name>
    <dbReference type="NCBI Taxonomy" id="56036"/>
    <lineage>
        <taxon>Eukaryota</taxon>
        <taxon>Viridiplantae</taxon>
        <taxon>Streptophyta</taxon>
        <taxon>Embryophyta</taxon>
        <taxon>Tracheophyta</taxon>
        <taxon>Spermatophyta</taxon>
        <taxon>Magnoliopsida</taxon>
        <taxon>eudicotyledons</taxon>
        <taxon>Gunneridae</taxon>
        <taxon>Pentapetalae</taxon>
        <taxon>asterids</taxon>
        <taxon>lamiids</taxon>
        <taxon>Lamiales</taxon>
        <taxon>Oleaceae</taxon>
        <taxon>Oleeae</taxon>
        <taxon>Fraxinus</taxon>
    </lineage>
</organism>
<dbReference type="Gene3D" id="1.20.1280.50">
    <property type="match status" value="1"/>
</dbReference>
<sequence length="155" mass="17860">MSTLGPSSIFQVWFNLHKLVNNTESGELAHDWAEMIQECLINILTCLSLKDRWLGAMRVCKARLQACKVPHLHSVFDLETKFDSATEFSLFWTPKFESKIDNMIISVVLHQYVLEVTCQLPKKDKDLGLYFRFRGSGSVRLGHDKPHTNPVMVFF</sequence>